<name>A0A0U9H7R2_9BACI</name>
<evidence type="ECO:0000256" key="4">
    <source>
        <dbReference type="PROSITE-ProRule" id="PRU01248"/>
    </source>
</evidence>
<dbReference type="AlphaFoldDB" id="A0A0U9H7R2"/>
<evidence type="ECO:0000313" key="7">
    <source>
        <dbReference type="EMBL" id="GAQ18709.1"/>
    </source>
</evidence>
<sequence length="393" mass="45878">MYLSNIKPHYNIFVEIAKEKNDIRYMITENGIPIQDACLWLDLNSINSYLTGERYAYALSRYFRFLKSNGLKYQEVTNKSVIEEYIKDLLGLGARVIDYESRMTFTALNTYITVLKSFYRWLEDERKVAINPVLFSGKSTKQTPMVNTKLLYGQIWRFDIEESILSRVTYRRKRNHLKWYSVKEITEIKGQLPTLRDQTVFTISVETGMRIGEILGLKIENFDPFEPSLEIVRDENTENRARAKTMERTVHIYNTLADMLQTYINTERAKANILNSNYLFLNHKGVHQGNPLKPRNFLSILKVAGERAGLSKDEIRTHSGRSTRAQELIELMREQPELGITPTFIDEELGWKSERSIKVYEKGYSRRQKKKILERIEPIILNKIQGGKGHGNN</sequence>
<reference evidence="8" key="1">
    <citation type="submission" date="2015-07" db="EMBL/GenBank/DDBJ databases">
        <title>Draft Genome Sequence of Oceanobacillus picturae Heshi-B3 that Was Isolated from Fermented Rice Bran with Aging Salted Mackerel, Which Was Named Heshiko as Traditional Fermented Seafood in Japan.</title>
        <authorList>
            <person name="Akuzawa S."/>
            <person name="Nakagawa J."/>
            <person name="Kanekatsu T."/>
            <person name="Kanesaki Y."/>
            <person name="Suzuki T."/>
        </authorList>
    </citation>
    <scope>NUCLEOTIDE SEQUENCE [LARGE SCALE GENOMIC DNA]</scope>
    <source>
        <strain evidence="8">Heshi-B3</strain>
    </source>
</reference>
<dbReference type="SUPFAM" id="SSF56349">
    <property type="entry name" value="DNA breaking-rejoining enzymes"/>
    <property type="match status" value="1"/>
</dbReference>
<dbReference type="PANTHER" id="PTHR30349">
    <property type="entry name" value="PHAGE INTEGRASE-RELATED"/>
    <property type="match status" value="1"/>
</dbReference>
<dbReference type="Gene3D" id="1.10.150.130">
    <property type="match status" value="1"/>
</dbReference>
<keyword evidence="2 4" id="KW-0238">DNA-binding</keyword>
<evidence type="ECO:0000313" key="8">
    <source>
        <dbReference type="Proteomes" id="UP000052946"/>
    </source>
</evidence>
<dbReference type="InterPro" id="IPR050090">
    <property type="entry name" value="Tyrosine_recombinase_XerCD"/>
</dbReference>
<evidence type="ECO:0000256" key="1">
    <source>
        <dbReference type="ARBA" id="ARBA00008857"/>
    </source>
</evidence>
<dbReference type="Pfam" id="PF00589">
    <property type="entry name" value="Phage_integrase"/>
    <property type="match status" value="1"/>
</dbReference>
<dbReference type="GO" id="GO:0015074">
    <property type="term" value="P:DNA integration"/>
    <property type="evidence" value="ECO:0007669"/>
    <property type="project" value="InterPro"/>
</dbReference>
<gene>
    <name evidence="7" type="ORF">OPHB3_2665</name>
</gene>
<evidence type="ECO:0000256" key="2">
    <source>
        <dbReference type="ARBA" id="ARBA00023125"/>
    </source>
</evidence>
<keyword evidence="3" id="KW-0233">DNA recombination</keyword>
<dbReference type="InterPro" id="IPR013762">
    <property type="entry name" value="Integrase-like_cat_sf"/>
</dbReference>
<dbReference type="GO" id="GO:0003677">
    <property type="term" value="F:DNA binding"/>
    <property type="evidence" value="ECO:0007669"/>
    <property type="project" value="UniProtKB-UniRule"/>
</dbReference>
<dbReference type="Proteomes" id="UP000052946">
    <property type="component" value="Unassembled WGS sequence"/>
</dbReference>
<dbReference type="EMBL" id="BBXV01000032">
    <property type="protein sequence ID" value="GAQ18709.1"/>
    <property type="molecule type" value="Genomic_DNA"/>
</dbReference>
<dbReference type="InterPro" id="IPR010998">
    <property type="entry name" value="Integrase_recombinase_N"/>
</dbReference>
<dbReference type="OrthoDB" id="9803188at2"/>
<dbReference type="InterPro" id="IPR011010">
    <property type="entry name" value="DNA_brk_join_enz"/>
</dbReference>
<protein>
    <submittedName>
        <fullName evidence="7">Integrase</fullName>
    </submittedName>
</protein>
<organism evidence="7 8">
    <name type="scientific">Oceanobacillus picturae</name>
    <dbReference type="NCBI Taxonomy" id="171693"/>
    <lineage>
        <taxon>Bacteria</taxon>
        <taxon>Bacillati</taxon>
        <taxon>Bacillota</taxon>
        <taxon>Bacilli</taxon>
        <taxon>Bacillales</taxon>
        <taxon>Bacillaceae</taxon>
        <taxon>Oceanobacillus</taxon>
    </lineage>
</organism>
<evidence type="ECO:0000259" key="5">
    <source>
        <dbReference type="PROSITE" id="PS51898"/>
    </source>
</evidence>
<feature type="domain" description="Core-binding (CB)" evidence="6">
    <location>
        <begin position="40"/>
        <end position="123"/>
    </location>
</feature>
<comment type="similarity">
    <text evidence="1">Belongs to the 'phage' integrase family.</text>
</comment>
<dbReference type="InterPro" id="IPR002104">
    <property type="entry name" value="Integrase_catalytic"/>
</dbReference>
<dbReference type="PANTHER" id="PTHR30349:SF64">
    <property type="entry name" value="PROPHAGE INTEGRASE INTD-RELATED"/>
    <property type="match status" value="1"/>
</dbReference>
<dbReference type="Gene3D" id="1.10.443.10">
    <property type="entry name" value="Intergrase catalytic core"/>
    <property type="match status" value="1"/>
</dbReference>
<evidence type="ECO:0000259" key="6">
    <source>
        <dbReference type="PROSITE" id="PS51900"/>
    </source>
</evidence>
<proteinExistence type="inferred from homology"/>
<dbReference type="InterPro" id="IPR044068">
    <property type="entry name" value="CB"/>
</dbReference>
<comment type="caution">
    <text evidence="7">The sequence shown here is derived from an EMBL/GenBank/DDBJ whole genome shotgun (WGS) entry which is preliminary data.</text>
</comment>
<feature type="domain" description="Tyr recombinase" evidence="5">
    <location>
        <begin position="175"/>
        <end position="374"/>
    </location>
</feature>
<dbReference type="GO" id="GO:0006310">
    <property type="term" value="P:DNA recombination"/>
    <property type="evidence" value="ECO:0007669"/>
    <property type="project" value="UniProtKB-KW"/>
</dbReference>
<reference evidence="7 8" key="2">
    <citation type="journal article" date="2016" name="Genome Announc.">
        <title>Draft Genome Sequence of Oceanobacillus picturae Heshi-B3, Isolated from Fermented Rice Bran in a Traditional Japanese Seafood Dish.</title>
        <authorList>
            <person name="Akuzawa S."/>
            <person name="Nagaoka J."/>
            <person name="Kanekatsu M."/>
            <person name="Kanesaki Y."/>
            <person name="Suzuki T."/>
        </authorList>
    </citation>
    <scope>NUCLEOTIDE SEQUENCE [LARGE SCALE GENOMIC DNA]</scope>
    <source>
        <strain evidence="7 8">Heshi-B3</strain>
    </source>
</reference>
<dbReference type="PROSITE" id="PS51898">
    <property type="entry name" value="TYR_RECOMBINASE"/>
    <property type="match status" value="1"/>
</dbReference>
<evidence type="ECO:0000256" key="3">
    <source>
        <dbReference type="ARBA" id="ARBA00023172"/>
    </source>
</evidence>
<accession>A0A0U9H7R2</accession>
<dbReference type="PROSITE" id="PS51900">
    <property type="entry name" value="CB"/>
    <property type="match status" value="1"/>
</dbReference>